<dbReference type="HOGENOM" id="CLU_018272_3_4_9"/>
<dbReference type="SUPFAM" id="SSF51391">
    <property type="entry name" value="Thiamin phosphate synthase"/>
    <property type="match status" value="1"/>
</dbReference>
<dbReference type="Proteomes" id="UP000029500">
    <property type="component" value="Chromosome"/>
</dbReference>
<dbReference type="InterPro" id="IPR013785">
    <property type="entry name" value="Aldolase_TIM"/>
</dbReference>
<dbReference type="InterPro" id="IPR036206">
    <property type="entry name" value="ThiamineP_synth_sf"/>
</dbReference>
<dbReference type="Pfam" id="PF02581">
    <property type="entry name" value="TMP-TENI"/>
    <property type="match status" value="1"/>
</dbReference>
<dbReference type="STRING" id="189425.PGRAT_10845"/>
<keyword evidence="2" id="KW-0784">Thiamine biosynthesis</keyword>
<dbReference type="Gene3D" id="3.20.20.70">
    <property type="entry name" value="Aldolase class I"/>
    <property type="match status" value="1"/>
</dbReference>
<dbReference type="PANTHER" id="PTHR20857">
    <property type="entry name" value="THIAMINE-PHOSPHATE PYROPHOSPHORYLASE"/>
    <property type="match status" value="1"/>
</dbReference>
<dbReference type="InterPro" id="IPR022998">
    <property type="entry name" value="ThiamineP_synth_TenI"/>
</dbReference>
<proteinExistence type="predicted"/>
<gene>
    <name evidence="4" type="ORF">PGRAT_10845</name>
</gene>
<dbReference type="PANTHER" id="PTHR20857:SF22">
    <property type="entry name" value="THIAZOLE TAUTOMERASE"/>
    <property type="match status" value="1"/>
</dbReference>
<comment type="pathway">
    <text evidence="1">Cofactor biosynthesis; thiamine diphosphate biosynthesis.</text>
</comment>
<accession>A0A089M983</accession>
<dbReference type="RefSeq" id="WP_042266509.1">
    <property type="nucleotide sequence ID" value="NZ_CP009287.1"/>
</dbReference>
<dbReference type="GO" id="GO:0005737">
    <property type="term" value="C:cytoplasm"/>
    <property type="evidence" value="ECO:0007669"/>
    <property type="project" value="TreeGrafter"/>
</dbReference>
<dbReference type="AlphaFoldDB" id="A0A089M983"/>
<name>A0A089M983_9BACL</name>
<feature type="domain" description="Thiamine phosphate synthase/TenI" evidence="3">
    <location>
        <begin position="19"/>
        <end position="180"/>
    </location>
</feature>
<dbReference type="KEGG" id="pgm:PGRAT_10845"/>
<dbReference type="eggNOG" id="COG0352">
    <property type="taxonomic scope" value="Bacteria"/>
</dbReference>
<dbReference type="EMBL" id="CP009287">
    <property type="protein sequence ID" value="AIQ68063.1"/>
    <property type="molecule type" value="Genomic_DNA"/>
</dbReference>
<evidence type="ECO:0000313" key="5">
    <source>
        <dbReference type="Proteomes" id="UP000029500"/>
    </source>
</evidence>
<protein>
    <recommendedName>
        <fullName evidence="3">Thiamine phosphate synthase/TenI domain-containing protein</fullName>
    </recommendedName>
</protein>
<dbReference type="CDD" id="cd00564">
    <property type="entry name" value="TMP_TenI"/>
    <property type="match status" value="1"/>
</dbReference>
<evidence type="ECO:0000256" key="2">
    <source>
        <dbReference type="ARBA" id="ARBA00022977"/>
    </source>
</evidence>
<evidence type="ECO:0000313" key="4">
    <source>
        <dbReference type="EMBL" id="AIQ68063.1"/>
    </source>
</evidence>
<evidence type="ECO:0000256" key="1">
    <source>
        <dbReference type="ARBA" id="ARBA00004948"/>
    </source>
</evidence>
<organism evidence="4 5">
    <name type="scientific">Paenibacillus graminis</name>
    <dbReference type="NCBI Taxonomy" id="189425"/>
    <lineage>
        <taxon>Bacteria</taxon>
        <taxon>Bacillati</taxon>
        <taxon>Bacillota</taxon>
        <taxon>Bacilli</taxon>
        <taxon>Bacillales</taxon>
        <taxon>Paenibacillaceae</taxon>
        <taxon>Paenibacillus</taxon>
    </lineage>
</organism>
<evidence type="ECO:0000259" key="3">
    <source>
        <dbReference type="Pfam" id="PF02581"/>
    </source>
</evidence>
<reference evidence="4 5" key="1">
    <citation type="submission" date="2014-08" db="EMBL/GenBank/DDBJ databases">
        <title>Comparative genomics of the Paenibacillus odorifer group.</title>
        <authorList>
            <person name="den Bakker H.C."/>
            <person name="Tsai Y.-C."/>
            <person name="Martin N."/>
            <person name="Korlach J."/>
            <person name="Wiedmann M."/>
        </authorList>
    </citation>
    <scope>NUCLEOTIDE SEQUENCE [LARGE SCALE GENOMIC DNA]</scope>
    <source>
        <strain evidence="4 5">DSM 15220</strain>
    </source>
</reference>
<sequence>MAEIHLISDGRLAPGEFINLAAAVYPLVDYIHLREKHRSALELLDMAKQLLLAGVPASSLVINDRLDVALAAGAGAVQLAWNSLPPAAARAAAPRLRLGRSVHSAAEAAEAGLQGADYCLFGHVFPTACKPGQQERGLGLLGEAVRCSRIPLIAIGGIEPGNAGQVIRQGAAGIAVMSGICGAGDAVSAARAYRLAVQEA</sequence>
<dbReference type="GO" id="GO:0009228">
    <property type="term" value="P:thiamine biosynthetic process"/>
    <property type="evidence" value="ECO:0007669"/>
    <property type="project" value="UniProtKB-KW"/>
</dbReference>
<keyword evidence="5" id="KW-1185">Reference proteome</keyword>
<dbReference type="GO" id="GO:0004789">
    <property type="term" value="F:thiamine-phosphate diphosphorylase activity"/>
    <property type="evidence" value="ECO:0007669"/>
    <property type="project" value="TreeGrafter"/>
</dbReference>